<evidence type="ECO:0000313" key="1">
    <source>
        <dbReference type="EMBL" id="KIG15337.1"/>
    </source>
</evidence>
<proteinExistence type="predicted"/>
<evidence type="ECO:0000313" key="2">
    <source>
        <dbReference type="Proteomes" id="UP000031599"/>
    </source>
</evidence>
<comment type="caution">
    <text evidence="1">The sequence shown here is derived from an EMBL/GenBank/DDBJ whole genome shotgun (WGS) entry which is preliminary data.</text>
</comment>
<accession>A0A0C2D5L2</accession>
<dbReference type="EMBL" id="JMCC02000056">
    <property type="protein sequence ID" value="KIG15337.1"/>
    <property type="molecule type" value="Genomic_DNA"/>
</dbReference>
<evidence type="ECO:0008006" key="3">
    <source>
        <dbReference type="Google" id="ProtNLM"/>
    </source>
</evidence>
<organism evidence="1 2">
    <name type="scientific">Enhygromyxa salina</name>
    <dbReference type="NCBI Taxonomy" id="215803"/>
    <lineage>
        <taxon>Bacteria</taxon>
        <taxon>Pseudomonadati</taxon>
        <taxon>Myxococcota</taxon>
        <taxon>Polyangia</taxon>
        <taxon>Nannocystales</taxon>
        <taxon>Nannocystaceae</taxon>
        <taxon>Enhygromyxa</taxon>
    </lineage>
</organism>
<name>A0A0C2D5L2_9BACT</name>
<reference evidence="1 2" key="1">
    <citation type="submission" date="2014-12" db="EMBL/GenBank/DDBJ databases">
        <title>Genome assembly of Enhygromyxa salina DSM 15201.</title>
        <authorList>
            <person name="Sharma G."/>
            <person name="Subramanian S."/>
        </authorList>
    </citation>
    <scope>NUCLEOTIDE SEQUENCE [LARGE SCALE GENOMIC DNA]</scope>
    <source>
        <strain evidence="1 2">DSM 15201</strain>
    </source>
</reference>
<gene>
    <name evidence="1" type="ORF">DB30_05669</name>
</gene>
<dbReference type="AlphaFoldDB" id="A0A0C2D5L2"/>
<protein>
    <recommendedName>
        <fullName evidence="3">HEAT repeat protein</fullName>
    </recommendedName>
</protein>
<sequence length="451" mass="48797">MAVPSEFIPGASEILWEIESTHLDEAQFAFEMWEDALDSPDFTLGDLAAGPEQRLLAHVDALAIGGPAVAQQLLVPATRDPNGSTERVAVAVLSCQDLAPTLEALGIAEAQDQVLGLVRGLELRDNDDLDAALVRVLRSDPGRARAGLLKLLARRRVAVQPWGELGNLGNSEDEQTALAVARLARFSPDPRALSIIGALAQHEDASVRDAALQTALLRGVTGAWESSVYWAFTDHESAARRQALVRVACLGDDAARARVVALVEDPTHRADALWAAGFTGSLAAVHQCMPLLEDDEWGPLAAEVVCAIAGLPTDDEQFWRDPAPTDDPEIGLPPLQAENLDMDLTLSPEALLPVPDPQAIADWWRGRETQFDPSLRYLGGRVLDAAVLEQALHHAPLRRRHALAFELEARSNSTLHVATRALACVQHQQLARLAQHPDFAGLDFQRGRPAR</sequence>
<dbReference type="Proteomes" id="UP000031599">
    <property type="component" value="Unassembled WGS sequence"/>
</dbReference>